<sequence length="437" mass="48820">MATRPPCVGEVDVRLGRHHTPQLSTDVFSKLAKFDSGVVQVNFSTRFGIVSRYYQISDVLDREQQAITLFHTIPPILQTKKSGITRVLGRFTYLKDKIESRLLKIGYKDFSSQLRSSLREGIAELIQCCNQDNSVGLKKLIVKGINLNLTYPEVLSGWTALHHASSCGKAQCVEVLLQHGALTEIKAKKGHQTPLHLAAQSGHLSCVQLLVMHGANIEARTKISALTPMHMACFFGHVEVLNYLYSRCVNFSQSTTEGINALMLSASKGHQNCLAFLLSKKLCGDINAVDSRGYTALHFAVKGRHLACAEVLLEHQANAELLNTNGESAWYLAVKNDDVEMIKLLIRHADVPLCRGFDLKSPSYLAAFEGKTEIFELLTEDLKQDSKKWMTSLYMFLQGSKFSWQFGEGHLEIGRETFTVKDVSSILWKLDFVRSDL</sequence>
<keyword evidence="1" id="KW-0677">Repeat</keyword>
<feature type="repeat" description="ANK" evidence="3">
    <location>
        <begin position="292"/>
        <end position="324"/>
    </location>
</feature>
<dbReference type="Gene3D" id="1.25.40.20">
    <property type="entry name" value="Ankyrin repeat-containing domain"/>
    <property type="match status" value="2"/>
</dbReference>
<comment type="caution">
    <text evidence="4">The sequence shown here is derived from an EMBL/GenBank/DDBJ whole genome shotgun (WGS) entry which is preliminary data.</text>
</comment>
<organism evidence="4 5">
    <name type="scientific">Parashewanella curva</name>
    <dbReference type="NCBI Taxonomy" id="2338552"/>
    <lineage>
        <taxon>Bacteria</taxon>
        <taxon>Pseudomonadati</taxon>
        <taxon>Pseudomonadota</taxon>
        <taxon>Gammaproteobacteria</taxon>
        <taxon>Alteromonadales</taxon>
        <taxon>Shewanellaceae</taxon>
        <taxon>Parashewanella</taxon>
    </lineage>
</organism>
<dbReference type="InterPro" id="IPR051637">
    <property type="entry name" value="Ank_repeat_dom-contain_49"/>
</dbReference>
<dbReference type="InterPro" id="IPR002110">
    <property type="entry name" value="Ankyrin_rpt"/>
</dbReference>
<feature type="repeat" description="ANK" evidence="3">
    <location>
        <begin position="190"/>
        <end position="222"/>
    </location>
</feature>
<dbReference type="InterPro" id="IPR036770">
    <property type="entry name" value="Ankyrin_rpt-contain_sf"/>
</dbReference>
<evidence type="ECO:0000313" key="4">
    <source>
        <dbReference type="EMBL" id="RLV60434.1"/>
    </source>
</evidence>
<dbReference type="OrthoDB" id="325351at2"/>
<evidence type="ECO:0000256" key="3">
    <source>
        <dbReference type="PROSITE-ProRule" id="PRU00023"/>
    </source>
</evidence>
<dbReference type="Proteomes" id="UP000281474">
    <property type="component" value="Unassembled WGS sequence"/>
</dbReference>
<gene>
    <name evidence="4" type="ORF">D5018_07195</name>
</gene>
<keyword evidence="5" id="KW-1185">Reference proteome</keyword>
<dbReference type="PROSITE" id="PS50297">
    <property type="entry name" value="ANK_REP_REGION"/>
    <property type="match status" value="3"/>
</dbReference>
<dbReference type="Pfam" id="PF12796">
    <property type="entry name" value="Ank_2"/>
    <property type="match status" value="2"/>
</dbReference>
<dbReference type="PROSITE" id="PS50088">
    <property type="entry name" value="ANK_REPEAT"/>
    <property type="match status" value="4"/>
</dbReference>
<accession>A0A3L8PYL0</accession>
<dbReference type="EMBL" id="QZEI01000016">
    <property type="protein sequence ID" value="RLV60434.1"/>
    <property type="molecule type" value="Genomic_DNA"/>
</dbReference>
<dbReference type="SUPFAM" id="SSF48403">
    <property type="entry name" value="Ankyrin repeat"/>
    <property type="match status" value="1"/>
</dbReference>
<dbReference type="RefSeq" id="WP_121838331.1">
    <property type="nucleotide sequence ID" value="NZ_ML014765.1"/>
</dbReference>
<proteinExistence type="predicted"/>
<dbReference type="SMART" id="SM00248">
    <property type="entry name" value="ANK"/>
    <property type="match status" value="6"/>
</dbReference>
<evidence type="ECO:0000313" key="5">
    <source>
        <dbReference type="Proteomes" id="UP000281474"/>
    </source>
</evidence>
<feature type="repeat" description="ANK" evidence="3">
    <location>
        <begin position="224"/>
        <end position="256"/>
    </location>
</feature>
<dbReference type="PANTHER" id="PTHR24180">
    <property type="entry name" value="CYCLIN-DEPENDENT KINASE INHIBITOR 2C-RELATED"/>
    <property type="match status" value="1"/>
</dbReference>
<dbReference type="AlphaFoldDB" id="A0A3L8PYL0"/>
<evidence type="ECO:0000256" key="2">
    <source>
        <dbReference type="ARBA" id="ARBA00023043"/>
    </source>
</evidence>
<dbReference type="Pfam" id="PF00023">
    <property type="entry name" value="Ank"/>
    <property type="match status" value="1"/>
</dbReference>
<name>A0A3L8PYL0_9GAMM</name>
<dbReference type="PANTHER" id="PTHR24180:SF45">
    <property type="entry name" value="POLY [ADP-RIBOSE] POLYMERASE TANKYRASE"/>
    <property type="match status" value="1"/>
</dbReference>
<evidence type="ECO:0000256" key="1">
    <source>
        <dbReference type="ARBA" id="ARBA00022737"/>
    </source>
</evidence>
<protein>
    <submittedName>
        <fullName evidence="4">Ankyrin repeat domain-containing protein</fullName>
    </submittedName>
</protein>
<keyword evidence="2 3" id="KW-0040">ANK repeat</keyword>
<reference evidence="4 5" key="1">
    <citation type="submission" date="2018-09" db="EMBL/GenBank/DDBJ databases">
        <title>Phylogeny of the Shewanellaceae, and recommendation for two new genera, Pseudoshewanella and Parashewanella.</title>
        <authorList>
            <person name="Wang G."/>
        </authorList>
    </citation>
    <scope>NUCLEOTIDE SEQUENCE [LARGE SCALE GENOMIC DNA]</scope>
    <source>
        <strain evidence="4 5">C51</strain>
    </source>
</reference>
<feature type="repeat" description="ANK" evidence="3">
    <location>
        <begin position="156"/>
        <end position="188"/>
    </location>
</feature>